<comment type="caution">
    <text evidence="1">The sequence shown here is derived from an EMBL/GenBank/DDBJ whole genome shotgun (WGS) entry which is preliminary data.</text>
</comment>
<evidence type="ECO:0000313" key="2">
    <source>
        <dbReference type="Proteomes" id="UP000624703"/>
    </source>
</evidence>
<dbReference type="AlphaFoldDB" id="A0A8J7MAW3"/>
<gene>
    <name evidence="1" type="ORF">JIN82_00720</name>
</gene>
<keyword evidence="2" id="KW-1185">Reference proteome</keyword>
<accession>A0A8J7MAW3</accession>
<dbReference type="EMBL" id="JAENIM010000008">
    <property type="protein sequence ID" value="MBK1789668.1"/>
    <property type="molecule type" value="Genomic_DNA"/>
</dbReference>
<dbReference type="Gene3D" id="1.20.5.2050">
    <property type="match status" value="1"/>
</dbReference>
<protein>
    <recommendedName>
        <fullName evidence="3">AP2 domain-containing protein</fullName>
    </recommendedName>
</protein>
<proteinExistence type="predicted"/>
<sequence>MYAIARIDLAKVASFGWQVRMQRRGVKYGKFFSDRSYGSREGSLRAAQQWRDALVAELASQTRVCTPSPRNRSGVVGVSKVSVIGANGNHYFFWQATWSPEPGRRRCVKFSIQRYGDDEAFQLAVQARERGVQ</sequence>
<dbReference type="Proteomes" id="UP000624703">
    <property type="component" value="Unassembled WGS sequence"/>
</dbReference>
<name>A0A8J7MAW3_9BACT</name>
<evidence type="ECO:0000313" key="1">
    <source>
        <dbReference type="EMBL" id="MBK1789668.1"/>
    </source>
</evidence>
<organism evidence="1 2">
    <name type="scientific">Persicirhabdus sediminis</name>
    <dbReference type="NCBI Taxonomy" id="454144"/>
    <lineage>
        <taxon>Bacteria</taxon>
        <taxon>Pseudomonadati</taxon>
        <taxon>Verrucomicrobiota</taxon>
        <taxon>Verrucomicrobiia</taxon>
        <taxon>Verrucomicrobiales</taxon>
        <taxon>Verrucomicrobiaceae</taxon>
        <taxon>Persicirhabdus</taxon>
    </lineage>
</organism>
<evidence type="ECO:0008006" key="3">
    <source>
        <dbReference type="Google" id="ProtNLM"/>
    </source>
</evidence>
<reference evidence="1" key="1">
    <citation type="submission" date="2021-01" db="EMBL/GenBank/DDBJ databases">
        <title>Modified the classification status of verrucomicrobia.</title>
        <authorList>
            <person name="Feng X."/>
        </authorList>
    </citation>
    <scope>NUCLEOTIDE SEQUENCE</scope>
    <source>
        <strain evidence="1">_KCTC 22039</strain>
    </source>
</reference>